<reference evidence="4 5" key="1">
    <citation type="submission" date="2012-02" db="EMBL/GenBank/DDBJ databases">
        <title>Whole genome shotgun sequence of Gordonia sputi NBRC 100414.</title>
        <authorList>
            <person name="Yoshida I."/>
            <person name="Hosoyama A."/>
            <person name="Tsuchikane K."/>
            <person name="Katsumata H."/>
            <person name="Yamazaki S."/>
            <person name="Fujita N."/>
        </authorList>
    </citation>
    <scope>NUCLEOTIDE SEQUENCE [LARGE SCALE GENOMIC DNA]</scope>
    <source>
        <strain evidence="4 5">NBRC 100414</strain>
    </source>
</reference>
<keyword evidence="5" id="KW-1185">Reference proteome</keyword>
<proteinExistence type="predicted"/>
<comment type="caution">
    <text evidence="4">The sequence shown here is derived from an EMBL/GenBank/DDBJ whole genome shotgun (WGS) entry which is preliminary data.</text>
</comment>
<name>H5TXP3_9ACTN</name>
<dbReference type="Gene3D" id="3.40.50.980">
    <property type="match status" value="2"/>
</dbReference>
<dbReference type="RefSeq" id="WP_005203827.1">
    <property type="nucleotide sequence ID" value="NZ_BAFC01000041.1"/>
</dbReference>
<dbReference type="Proteomes" id="UP000005845">
    <property type="component" value="Unassembled WGS sequence"/>
</dbReference>
<dbReference type="PANTHER" id="PTHR44845:SF7">
    <property type="entry name" value="PLIPASTATIN SYNTHASE SUBUNIT D"/>
    <property type="match status" value="1"/>
</dbReference>
<gene>
    <name evidence="4" type="ORF">GOSPT_041_00010</name>
</gene>
<dbReference type="eggNOG" id="COG1020">
    <property type="taxonomic scope" value="Bacteria"/>
</dbReference>
<evidence type="ECO:0000256" key="2">
    <source>
        <dbReference type="ARBA" id="ARBA00022553"/>
    </source>
</evidence>
<dbReference type="AlphaFoldDB" id="H5TXP3"/>
<keyword evidence="1" id="KW-0596">Phosphopantetheine</keyword>
<feature type="domain" description="AMP-dependent synthetase/ligase" evidence="3">
    <location>
        <begin position="8"/>
        <end position="256"/>
    </location>
</feature>
<evidence type="ECO:0000313" key="4">
    <source>
        <dbReference type="EMBL" id="GAB38251.1"/>
    </source>
</evidence>
<dbReference type="PANTHER" id="PTHR44845">
    <property type="entry name" value="CARRIER DOMAIN-CONTAINING PROTEIN"/>
    <property type="match status" value="1"/>
</dbReference>
<evidence type="ECO:0000259" key="3">
    <source>
        <dbReference type="Pfam" id="PF00501"/>
    </source>
</evidence>
<dbReference type="InterPro" id="IPR000873">
    <property type="entry name" value="AMP-dep_synth/lig_dom"/>
</dbReference>
<accession>H5TXP3</accession>
<dbReference type="SUPFAM" id="SSF56801">
    <property type="entry name" value="Acetyl-CoA synthetase-like"/>
    <property type="match status" value="1"/>
</dbReference>
<feature type="non-terminal residue" evidence="4">
    <location>
        <position position="1"/>
    </location>
</feature>
<protein>
    <submittedName>
        <fullName evidence="4">Putative non-ribosomal peptide synthetase</fullName>
    </submittedName>
</protein>
<keyword evidence="2" id="KW-0597">Phosphoprotein</keyword>
<feature type="non-terminal residue" evidence="4">
    <location>
        <position position="259"/>
    </location>
</feature>
<sequence length="259" mass="26482">TVADAVAAQVVRSPGAPALWCEGRVVSYAEFGARVAVLARELIGVGVGPEVAVGVSLERSVEFVVAIHAVVAAGGQYVPLDTQAPVERVEYMVGTAGVGVVVVAAGAVPAAVVELGDGVRVVEVDASGSVDVSVAAVSDGERLGSLSGDAALYTLFTSGSTGRPKGVTVSHRSVLNRLWWGLGEYPWSAGDRVVLKTPVTFDVSVPELFAPLMSGAQVVVARPGGHADPLYLAELIGATRATSVHFVPSMLSVFLDVVP</sequence>
<organism evidence="4 5">
    <name type="scientific">Gordonia sputi NBRC 100414</name>
    <dbReference type="NCBI Taxonomy" id="1089453"/>
    <lineage>
        <taxon>Bacteria</taxon>
        <taxon>Bacillati</taxon>
        <taxon>Actinomycetota</taxon>
        <taxon>Actinomycetes</taxon>
        <taxon>Mycobacteriales</taxon>
        <taxon>Gordoniaceae</taxon>
        <taxon>Gordonia</taxon>
    </lineage>
</organism>
<dbReference type="Pfam" id="PF00501">
    <property type="entry name" value="AMP-binding"/>
    <property type="match status" value="1"/>
</dbReference>
<evidence type="ECO:0000256" key="1">
    <source>
        <dbReference type="ARBA" id="ARBA00022450"/>
    </source>
</evidence>
<dbReference type="EMBL" id="BAFC01000041">
    <property type="protein sequence ID" value="GAB38251.1"/>
    <property type="molecule type" value="Genomic_DNA"/>
</dbReference>
<evidence type="ECO:0000313" key="5">
    <source>
        <dbReference type="Proteomes" id="UP000005845"/>
    </source>
</evidence>